<dbReference type="NCBIfam" id="TIGR02212">
    <property type="entry name" value="lolCE"/>
    <property type="match status" value="1"/>
</dbReference>
<proteinExistence type="inferred from homology"/>
<evidence type="ECO:0000256" key="8">
    <source>
        <dbReference type="SAM" id="Phobius"/>
    </source>
</evidence>
<evidence type="ECO:0000313" key="12">
    <source>
        <dbReference type="Proteomes" id="UP000318199"/>
    </source>
</evidence>
<comment type="caution">
    <text evidence="11">The sequence shown here is derived from an EMBL/GenBank/DDBJ whole genome shotgun (WGS) entry which is preliminary data.</text>
</comment>
<protein>
    <submittedName>
        <fullName evidence="11">Lipoprotein-releasing ABC transporter permease subunit</fullName>
    </submittedName>
</protein>
<evidence type="ECO:0000256" key="1">
    <source>
        <dbReference type="ARBA" id="ARBA00004651"/>
    </source>
</evidence>
<dbReference type="OrthoDB" id="9808461at2"/>
<dbReference type="Pfam" id="PF12704">
    <property type="entry name" value="MacB_PCD"/>
    <property type="match status" value="1"/>
</dbReference>
<evidence type="ECO:0000259" key="10">
    <source>
        <dbReference type="Pfam" id="PF12704"/>
    </source>
</evidence>
<dbReference type="Proteomes" id="UP000318199">
    <property type="component" value="Unassembled WGS sequence"/>
</dbReference>
<dbReference type="PANTHER" id="PTHR30489">
    <property type="entry name" value="LIPOPROTEIN-RELEASING SYSTEM TRANSMEMBRANE PROTEIN LOLE"/>
    <property type="match status" value="1"/>
</dbReference>
<dbReference type="GO" id="GO:0044874">
    <property type="term" value="P:lipoprotein localization to outer membrane"/>
    <property type="evidence" value="ECO:0007669"/>
    <property type="project" value="TreeGrafter"/>
</dbReference>
<feature type="transmembrane region" description="Helical" evidence="8">
    <location>
        <begin position="319"/>
        <end position="346"/>
    </location>
</feature>
<accession>A0A562ZVF0</accession>
<evidence type="ECO:0000256" key="4">
    <source>
        <dbReference type="ARBA" id="ARBA00022475"/>
    </source>
</evidence>
<feature type="transmembrane region" description="Helical" evidence="8">
    <location>
        <begin position="25"/>
        <end position="51"/>
    </location>
</feature>
<dbReference type="GO" id="GO:0042953">
    <property type="term" value="P:lipoprotein transport"/>
    <property type="evidence" value="ECO:0007669"/>
    <property type="project" value="InterPro"/>
</dbReference>
<dbReference type="AlphaFoldDB" id="A0A562ZVF0"/>
<sequence>MRIPYELVLGWRYTRAGRATRRNGFISFISGVSMLGISLGVAALIIVLSVMNGFQKEVRDRMLSVVSHIEIFGPGGGMLPDYNRTLSEVRANPEVIGAAPFVAAQSLMARGEDMRGAIVRGIEPKLEAQVTDLAATSQSTLVKLVPGQFGVVLGGELARNLGVREGDPVTMIAPGGQVTPAGIVPRLKQMTVVGTFDSGHFEYDNGLVLMHVQDAQLMFRLEGPSGIRLKLRDLHKAREVAAQLSGTITGSVLLRDWTRQNRTWFAAVQLEKRMMFIILTLIVAVAAFNLVSTLVMTVTDKRADIAILRTLGASPASIMGIFVVQGALVGVIGTLAGLVLGLAVAVNIDVLVPALESALGASFLPKDIYLISRMPSDPQASDILPIAIISLVLAFLATIYPSWRASRVNPAEALRYE</sequence>
<dbReference type="InterPro" id="IPR011925">
    <property type="entry name" value="LolCE_TM"/>
</dbReference>
<evidence type="ECO:0000313" key="11">
    <source>
        <dbReference type="EMBL" id="TWO72366.1"/>
    </source>
</evidence>
<evidence type="ECO:0000256" key="7">
    <source>
        <dbReference type="ARBA" id="ARBA00023136"/>
    </source>
</evidence>
<organism evidence="11 12">
    <name type="scientific">Caenimonas sedimenti</name>
    <dbReference type="NCBI Taxonomy" id="2596921"/>
    <lineage>
        <taxon>Bacteria</taxon>
        <taxon>Pseudomonadati</taxon>
        <taxon>Pseudomonadota</taxon>
        <taxon>Betaproteobacteria</taxon>
        <taxon>Burkholderiales</taxon>
        <taxon>Comamonadaceae</taxon>
        <taxon>Caenimonas</taxon>
    </lineage>
</organism>
<dbReference type="InterPro" id="IPR003838">
    <property type="entry name" value="ABC3_permease_C"/>
</dbReference>
<dbReference type="GO" id="GO:0098797">
    <property type="term" value="C:plasma membrane protein complex"/>
    <property type="evidence" value="ECO:0007669"/>
    <property type="project" value="TreeGrafter"/>
</dbReference>
<dbReference type="Pfam" id="PF02687">
    <property type="entry name" value="FtsX"/>
    <property type="match status" value="1"/>
</dbReference>
<keyword evidence="5 8" id="KW-0812">Transmembrane</keyword>
<dbReference type="RefSeq" id="WP_145892190.1">
    <property type="nucleotide sequence ID" value="NZ_VOBQ01000004.1"/>
</dbReference>
<feature type="domain" description="MacB-like periplasmic core" evidence="10">
    <location>
        <begin position="30"/>
        <end position="244"/>
    </location>
</feature>
<dbReference type="InterPro" id="IPR051447">
    <property type="entry name" value="Lipoprotein-release_system"/>
</dbReference>
<evidence type="ECO:0000259" key="9">
    <source>
        <dbReference type="Pfam" id="PF02687"/>
    </source>
</evidence>
<keyword evidence="6 8" id="KW-1133">Transmembrane helix</keyword>
<keyword evidence="7 8" id="KW-0472">Membrane</keyword>
<evidence type="ECO:0000256" key="5">
    <source>
        <dbReference type="ARBA" id="ARBA00022692"/>
    </source>
</evidence>
<keyword evidence="12" id="KW-1185">Reference proteome</keyword>
<comment type="subcellular location">
    <subcellularLocation>
        <location evidence="1">Cell membrane</location>
        <topology evidence="1">Multi-pass membrane protein</topology>
    </subcellularLocation>
</comment>
<reference evidence="11 12" key="1">
    <citation type="submission" date="2019-07" db="EMBL/GenBank/DDBJ databases">
        <title>Caenimonas sedimenti sp. nov., isolated from activated sludge.</title>
        <authorList>
            <person name="Xu J."/>
        </authorList>
    </citation>
    <scope>NUCLEOTIDE SEQUENCE [LARGE SCALE GENOMIC DNA]</scope>
    <source>
        <strain evidence="11 12">HX-9-20</strain>
    </source>
</reference>
<dbReference type="InterPro" id="IPR025857">
    <property type="entry name" value="MacB_PCD"/>
</dbReference>
<feature type="transmembrane region" description="Helical" evidence="8">
    <location>
        <begin position="274"/>
        <end position="298"/>
    </location>
</feature>
<feature type="transmembrane region" description="Helical" evidence="8">
    <location>
        <begin position="383"/>
        <end position="400"/>
    </location>
</feature>
<keyword evidence="11" id="KW-0449">Lipoprotein</keyword>
<feature type="domain" description="ABC3 transporter permease C-terminal" evidence="9">
    <location>
        <begin position="276"/>
        <end position="410"/>
    </location>
</feature>
<dbReference type="EMBL" id="VOBQ01000004">
    <property type="protein sequence ID" value="TWO72366.1"/>
    <property type="molecule type" value="Genomic_DNA"/>
</dbReference>
<evidence type="ECO:0000256" key="6">
    <source>
        <dbReference type="ARBA" id="ARBA00022989"/>
    </source>
</evidence>
<keyword evidence="3" id="KW-0813">Transport</keyword>
<comment type="similarity">
    <text evidence="2">Belongs to the ABC-4 integral membrane protein family. LolC/E subfamily.</text>
</comment>
<dbReference type="PANTHER" id="PTHR30489:SF0">
    <property type="entry name" value="LIPOPROTEIN-RELEASING SYSTEM TRANSMEMBRANE PROTEIN LOLE"/>
    <property type="match status" value="1"/>
</dbReference>
<gene>
    <name evidence="11" type="ORF">FN976_06595</name>
</gene>
<evidence type="ECO:0000256" key="2">
    <source>
        <dbReference type="ARBA" id="ARBA00005236"/>
    </source>
</evidence>
<evidence type="ECO:0000256" key="3">
    <source>
        <dbReference type="ARBA" id="ARBA00022448"/>
    </source>
</evidence>
<name>A0A562ZVF0_9BURK</name>
<keyword evidence="4" id="KW-1003">Cell membrane</keyword>